<dbReference type="GO" id="GO:0009253">
    <property type="term" value="P:peptidoglycan catabolic process"/>
    <property type="evidence" value="ECO:0007669"/>
    <property type="project" value="InterPro"/>
</dbReference>
<dbReference type="GO" id="GO:0008745">
    <property type="term" value="F:N-acetylmuramoyl-L-alanine amidase activity"/>
    <property type="evidence" value="ECO:0007669"/>
    <property type="project" value="UniProtKB-EC"/>
</dbReference>
<dbReference type="GO" id="GO:0009254">
    <property type="term" value="P:peptidoglycan turnover"/>
    <property type="evidence" value="ECO:0007669"/>
    <property type="project" value="TreeGrafter"/>
</dbReference>
<sequence length="218" mass="25293">MKHFMYALLVLMTCCIKAQTNEFKIISKPIDYSPERVRLSIEYLKDHYNIIQNSAVISPKMIVLHYTAGGTVETNYKYFNKTHLESARNILKKQSVLNVSSQFIVDRDGTIYQLMEPNQFARHTIGLNYCAIGIENIGSKNQPLTEKQSASNAQLIRYLTKKYNIEYLIGHSEYSIFRGSKLWKETDPNYFTVKDDPGKDFMRKVRLLVADLHLKEKP</sequence>
<keyword evidence="3" id="KW-0378">Hydrolase</keyword>
<dbReference type="Gene3D" id="3.40.80.10">
    <property type="entry name" value="Peptidoglycan recognition protein-like"/>
    <property type="match status" value="1"/>
</dbReference>
<dbReference type="RefSeq" id="WP_034708730.1">
    <property type="nucleotide sequence ID" value="NZ_JPRH01000001.1"/>
</dbReference>
<accession>A0A086ABT4</accession>
<dbReference type="STRING" id="445961.IW15_01505"/>
<evidence type="ECO:0000256" key="1">
    <source>
        <dbReference type="ARBA" id="ARBA00001561"/>
    </source>
</evidence>
<dbReference type="SMART" id="SM00644">
    <property type="entry name" value="Ami_2"/>
    <property type="match status" value="1"/>
</dbReference>
<organism evidence="6 7">
    <name type="scientific">Chryseobacterium soli</name>
    <dbReference type="NCBI Taxonomy" id="445961"/>
    <lineage>
        <taxon>Bacteria</taxon>
        <taxon>Pseudomonadati</taxon>
        <taxon>Bacteroidota</taxon>
        <taxon>Flavobacteriia</taxon>
        <taxon>Flavobacteriales</taxon>
        <taxon>Weeksellaceae</taxon>
        <taxon>Chryseobacterium group</taxon>
        <taxon>Chryseobacterium</taxon>
    </lineage>
</organism>
<proteinExistence type="predicted"/>
<dbReference type="InterPro" id="IPR051206">
    <property type="entry name" value="NAMLAA_amidase_2"/>
</dbReference>
<protein>
    <recommendedName>
        <fullName evidence="2">N-acetylmuramoyl-L-alanine amidase</fullName>
        <ecNumber evidence="2">3.5.1.28</ecNumber>
    </recommendedName>
</protein>
<dbReference type="OrthoDB" id="9794842at2"/>
<dbReference type="SUPFAM" id="SSF55846">
    <property type="entry name" value="N-acetylmuramoyl-L-alanine amidase-like"/>
    <property type="match status" value="1"/>
</dbReference>
<dbReference type="Pfam" id="PF01510">
    <property type="entry name" value="Amidase_2"/>
    <property type="match status" value="1"/>
</dbReference>
<reference evidence="6 7" key="1">
    <citation type="submission" date="2014-07" db="EMBL/GenBank/DDBJ databases">
        <title>Genome of Chryseobacterium soli DSM 19298.</title>
        <authorList>
            <person name="Stropko S.J."/>
            <person name="Pipes S.E."/>
            <person name="Newman J."/>
        </authorList>
    </citation>
    <scope>NUCLEOTIDE SEQUENCE [LARGE SCALE GENOMIC DNA]</scope>
    <source>
        <strain evidence="6 7">DSM 19298</strain>
    </source>
</reference>
<dbReference type="EC" id="3.5.1.28" evidence="2"/>
<evidence type="ECO:0000313" key="6">
    <source>
        <dbReference type="EMBL" id="KFF14148.1"/>
    </source>
</evidence>
<dbReference type="EMBL" id="JPRH01000001">
    <property type="protein sequence ID" value="KFF14148.1"/>
    <property type="molecule type" value="Genomic_DNA"/>
</dbReference>
<dbReference type="CDD" id="cd06583">
    <property type="entry name" value="PGRP"/>
    <property type="match status" value="1"/>
</dbReference>
<keyword evidence="7" id="KW-1185">Reference proteome</keyword>
<comment type="caution">
    <text evidence="6">The sequence shown here is derived from an EMBL/GenBank/DDBJ whole genome shotgun (WGS) entry which is preliminary data.</text>
</comment>
<dbReference type="GO" id="GO:0071555">
    <property type="term" value="P:cell wall organization"/>
    <property type="evidence" value="ECO:0007669"/>
    <property type="project" value="UniProtKB-KW"/>
</dbReference>
<comment type="catalytic activity">
    <reaction evidence="1">
        <text>Hydrolyzes the link between N-acetylmuramoyl residues and L-amino acid residues in certain cell-wall glycopeptides.</text>
        <dbReference type="EC" id="3.5.1.28"/>
    </reaction>
</comment>
<feature type="domain" description="N-acetylmuramoyl-L-alanine amidase" evidence="5">
    <location>
        <begin position="49"/>
        <end position="189"/>
    </location>
</feature>
<keyword evidence="4" id="KW-0961">Cell wall biogenesis/degradation</keyword>
<evidence type="ECO:0000256" key="4">
    <source>
        <dbReference type="ARBA" id="ARBA00023316"/>
    </source>
</evidence>
<dbReference type="PANTHER" id="PTHR30417:SF1">
    <property type="entry name" value="N-ACETYLMURAMOYL-L-ALANINE AMIDASE AMID"/>
    <property type="match status" value="1"/>
</dbReference>
<gene>
    <name evidence="6" type="ORF">IW15_01505</name>
</gene>
<dbReference type="Proteomes" id="UP000028705">
    <property type="component" value="Unassembled WGS sequence"/>
</dbReference>
<dbReference type="AlphaFoldDB" id="A0A086ABT4"/>
<name>A0A086ABT4_9FLAO</name>
<evidence type="ECO:0000256" key="2">
    <source>
        <dbReference type="ARBA" id="ARBA00011901"/>
    </source>
</evidence>
<evidence type="ECO:0000313" key="7">
    <source>
        <dbReference type="Proteomes" id="UP000028705"/>
    </source>
</evidence>
<evidence type="ECO:0000259" key="5">
    <source>
        <dbReference type="SMART" id="SM00644"/>
    </source>
</evidence>
<dbReference type="InterPro" id="IPR036505">
    <property type="entry name" value="Amidase/PGRP_sf"/>
</dbReference>
<evidence type="ECO:0000256" key="3">
    <source>
        <dbReference type="ARBA" id="ARBA00022801"/>
    </source>
</evidence>
<dbReference type="PANTHER" id="PTHR30417">
    <property type="entry name" value="N-ACETYLMURAMOYL-L-ALANINE AMIDASE AMID"/>
    <property type="match status" value="1"/>
</dbReference>
<dbReference type="eggNOG" id="COG3023">
    <property type="taxonomic scope" value="Bacteria"/>
</dbReference>
<dbReference type="InterPro" id="IPR002502">
    <property type="entry name" value="Amidase_domain"/>
</dbReference>